<dbReference type="RefSeq" id="WP_154767076.1">
    <property type="nucleotide sequence ID" value="NZ_WLYK01000001.1"/>
</dbReference>
<organism evidence="1 2">
    <name type="scientific">Nakamurella alba</name>
    <dbReference type="NCBI Taxonomy" id="2665158"/>
    <lineage>
        <taxon>Bacteria</taxon>
        <taxon>Bacillati</taxon>
        <taxon>Actinomycetota</taxon>
        <taxon>Actinomycetes</taxon>
        <taxon>Nakamurellales</taxon>
        <taxon>Nakamurellaceae</taxon>
        <taxon>Nakamurella</taxon>
    </lineage>
</organism>
<dbReference type="GO" id="GO:0003677">
    <property type="term" value="F:DNA binding"/>
    <property type="evidence" value="ECO:0007669"/>
    <property type="project" value="UniProtKB-KW"/>
</dbReference>
<evidence type="ECO:0000313" key="2">
    <source>
        <dbReference type="Proteomes" id="UP000460221"/>
    </source>
</evidence>
<dbReference type="Proteomes" id="UP000460221">
    <property type="component" value="Unassembled WGS sequence"/>
</dbReference>
<gene>
    <name evidence="1" type="ORF">GIS00_04280</name>
</gene>
<dbReference type="AlphaFoldDB" id="A0A7K1FIS2"/>
<keyword evidence="2" id="KW-1185">Reference proteome</keyword>
<keyword evidence="1" id="KW-0238">DNA-binding</keyword>
<dbReference type="Gene3D" id="3.90.1150.30">
    <property type="match status" value="1"/>
</dbReference>
<comment type="caution">
    <text evidence="1">The sequence shown here is derived from an EMBL/GenBank/DDBJ whole genome shotgun (WGS) entry which is preliminary data.</text>
</comment>
<dbReference type="EMBL" id="WLYK01000001">
    <property type="protein sequence ID" value="MTD13163.1"/>
    <property type="molecule type" value="Genomic_DNA"/>
</dbReference>
<dbReference type="InterPro" id="IPR058532">
    <property type="entry name" value="YjbR/MT2646/Rv2570-like"/>
</dbReference>
<name>A0A7K1FIS2_9ACTN</name>
<dbReference type="SUPFAM" id="SSF142906">
    <property type="entry name" value="YjbR-like"/>
    <property type="match status" value="1"/>
</dbReference>
<evidence type="ECO:0000313" key="1">
    <source>
        <dbReference type="EMBL" id="MTD13163.1"/>
    </source>
</evidence>
<accession>A0A7K1FIS2</accession>
<protein>
    <submittedName>
        <fullName evidence="1">MmcQ/YjbR family DNA-binding protein</fullName>
    </submittedName>
</protein>
<dbReference type="Pfam" id="PF04237">
    <property type="entry name" value="YjbR"/>
    <property type="match status" value="1"/>
</dbReference>
<dbReference type="InterPro" id="IPR038056">
    <property type="entry name" value="YjbR-like_sf"/>
</dbReference>
<proteinExistence type="predicted"/>
<sequence length="145" mass="16054">MVDAGVPQDVVTYLGRQPAALRKVHRWCLRLPDTTVKQSHGSPTYQVRGKSYASTMHDHHASGRTELWAKGAPGAQQTWIEEDPDRYYRPAYVGPSGWVGAWLDVDVDWPAIAEILVEGYLDRLPPRAAAAVDGPALVAVLRKVR</sequence>
<reference evidence="1 2" key="1">
    <citation type="submission" date="2019-11" db="EMBL/GenBank/DDBJ databases">
        <authorList>
            <person name="Jiang L.-Q."/>
        </authorList>
    </citation>
    <scope>NUCLEOTIDE SEQUENCE [LARGE SCALE GENOMIC DNA]</scope>
    <source>
        <strain evidence="1 2">YIM 132087</strain>
    </source>
</reference>